<dbReference type="RefSeq" id="XP_056580166.1">
    <property type="nucleotide sequence ID" value="XM_056723916.1"/>
</dbReference>
<dbReference type="GeneID" id="81463099"/>
<dbReference type="CDD" id="cd09917">
    <property type="entry name" value="F-box_SF"/>
    <property type="match status" value="1"/>
</dbReference>
<keyword evidence="3" id="KW-1185">Reference proteome</keyword>
<gene>
    <name evidence="2" type="ORF">N7517_006186</name>
</gene>
<name>A0A9W9S9A3_9EURO</name>
<dbReference type="InterPro" id="IPR036047">
    <property type="entry name" value="F-box-like_dom_sf"/>
</dbReference>
<comment type="caution">
    <text evidence="2">The sequence shown here is derived from an EMBL/GenBank/DDBJ whole genome shotgun (WGS) entry which is preliminary data.</text>
</comment>
<dbReference type="Pfam" id="PF00646">
    <property type="entry name" value="F-box"/>
    <property type="match status" value="1"/>
</dbReference>
<evidence type="ECO:0000313" key="3">
    <source>
        <dbReference type="Proteomes" id="UP001147752"/>
    </source>
</evidence>
<evidence type="ECO:0000313" key="2">
    <source>
        <dbReference type="EMBL" id="KAJ5374180.1"/>
    </source>
</evidence>
<evidence type="ECO:0000259" key="1">
    <source>
        <dbReference type="Pfam" id="PF00646"/>
    </source>
</evidence>
<dbReference type="EMBL" id="JAPZBT010000002">
    <property type="protein sequence ID" value="KAJ5374180.1"/>
    <property type="molecule type" value="Genomic_DNA"/>
</dbReference>
<reference evidence="2" key="1">
    <citation type="submission" date="2022-12" db="EMBL/GenBank/DDBJ databases">
        <authorList>
            <person name="Petersen C."/>
        </authorList>
    </citation>
    <scope>NUCLEOTIDE SEQUENCE</scope>
    <source>
        <strain evidence="2">IBT 3081</strain>
    </source>
</reference>
<proteinExistence type="predicted"/>
<dbReference type="InterPro" id="IPR001810">
    <property type="entry name" value="F-box_dom"/>
</dbReference>
<dbReference type="OrthoDB" id="3766406at2759"/>
<feature type="domain" description="F-box" evidence="1">
    <location>
        <begin position="76"/>
        <end position="104"/>
    </location>
</feature>
<dbReference type="Proteomes" id="UP001147752">
    <property type="component" value="Unassembled WGS sequence"/>
</dbReference>
<organism evidence="2 3">
    <name type="scientific">Penicillium concentricum</name>
    <dbReference type="NCBI Taxonomy" id="293559"/>
    <lineage>
        <taxon>Eukaryota</taxon>
        <taxon>Fungi</taxon>
        <taxon>Dikarya</taxon>
        <taxon>Ascomycota</taxon>
        <taxon>Pezizomycotina</taxon>
        <taxon>Eurotiomycetes</taxon>
        <taxon>Eurotiomycetidae</taxon>
        <taxon>Eurotiales</taxon>
        <taxon>Aspergillaceae</taxon>
        <taxon>Penicillium</taxon>
    </lineage>
</organism>
<reference evidence="2" key="2">
    <citation type="journal article" date="2023" name="IMA Fungus">
        <title>Comparative genomic study of the Penicillium genus elucidates a diverse pangenome and 15 lateral gene transfer events.</title>
        <authorList>
            <person name="Petersen C."/>
            <person name="Sorensen T."/>
            <person name="Nielsen M.R."/>
            <person name="Sondergaard T.E."/>
            <person name="Sorensen J.L."/>
            <person name="Fitzpatrick D.A."/>
            <person name="Frisvad J.C."/>
            <person name="Nielsen K.L."/>
        </authorList>
    </citation>
    <scope>NUCLEOTIDE SEQUENCE</scope>
    <source>
        <strain evidence="2">IBT 3081</strain>
    </source>
</reference>
<sequence>MPGHVIWCLLDTSYSRNTHCTEWTNPCLIRQNIFLPIALPLLICANSTPHLQYPVASHTLPFIGIPVIPKQNTLAGLPVELLLSIADFLPPVDAICLSLCNRRLFATFHRRNHPILPLGRDEIPLLNRWNEIDRVTLSATSVTVFTNMMPLNTLVLAQSSRINPILFYASQNGGTTIN</sequence>
<dbReference type="AlphaFoldDB" id="A0A9W9S9A3"/>
<accession>A0A9W9S9A3</accession>
<dbReference type="SUPFAM" id="SSF81383">
    <property type="entry name" value="F-box domain"/>
    <property type="match status" value="1"/>
</dbReference>
<protein>
    <recommendedName>
        <fullName evidence="1">F-box domain-containing protein</fullName>
    </recommendedName>
</protein>